<feature type="compositionally biased region" description="Basic and acidic residues" evidence="1">
    <location>
        <begin position="85"/>
        <end position="114"/>
    </location>
</feature>
<dbReference type="EMBL" id="ML994706">
    <property type="protein sequence ID" value="KAF2176541.1"/>
    <property type="molecule type" value="Genomic_DNA"/>
</dbReference>
<name>A0A6A6DAR3_9PEZI</name>
<accession>A0A6A6DAR3</accession>
<reference evidence="3" key="1">
    <citation type="journal article" date="2020" name="Stud. Mycol.">
        <title>101 Dothideomycetes genomes: a test case for predicting lifestyles and emergence of pathogens.</title>
        <authorList>
            <person name="Haridas S."/>
            <person name="Albert R."/>
            <person name="Binder M."/>
            <person name="Bloem J."/>
            <person name="Labutti K."/>
            <person name="Salamov A."/>
            <person name="Andreopoulos B."/>
            <person name="Baker S."/>
            <person name="Barry K."/>
            <person name="Bills G."/>
            <person name="Bluhm B."/>
            <person name="Cannon C."/>
            <person name="Castanera R."/>
            <person name="Culley D."/>
            <person name="Daum C."/>
            <person name="Ezra D."/>
            <person name="Gonzalez J."/>
            <person name="Henrissat B."/>
            <person name="Kuo A."/>
            <person name="Liang C."/>
            <person name="Lipzen A."/>
            <person name="Lutzoni F."/>
            <person name="Magnuson J."/>
            <person name="Mondo S."/>
            <person name="Nolan M."/>
            <person name="Ohm R."/>
            <person name="Pangilinan J."/>
            <person name="Park H.-J."/>
            <person name="Ramirez L."/>
            <person name="Alfaro M."/>
            <person name="Sun H."/>
            <person name="Tritt A."/>
            <person name="Yoshinaga Y."/>
            <person name="Zwiers L.-H."/>
            <person name="Turgeon B."/>
            <person name="Goodwin S."/>
            <person name="Spatafora J."/>
            <person name="Crous P."/>
            <person name="Grigoriev I."/>
        </authorList>
    </citation>
    <scope>NUCLEOTIDE SEQUENCE</scope>
    <source>
        <strain evidence="3">CBS 207.26</strain>
    </source>
</reference>
<keyword evidence="4" id="KW-1185">Reference proteome</keyword>
<sequence length="333" mass="36034">MLTGTNSKLVQKTMKLNSLPVITERIVDGGVHDAIRTNGGPDTCDHSGSVVNSAENPSPRPTSDVHDQAEQGDIGNGYEDDDIQTVDRDGTANKPARSSEDRACTQPLPHDKTVNETQSDDGNACGSVRSPGERICNISSGPTKLINKDGVNGEAEGLTLSHNNPLHSHAEERVTDKTLKENTFSDVCAGSPTEVAKDTSAGVPAAKLSNEMDFVSRLSKEQLTGELFEEQQEGSKTGRAHHSQVCVGDYVFVECDGEDDEIRPPIARVEKICPDGQLGVLWTYHPSSPEVPKGSFGRYEILLSDHHDIIKVECLMGFAKVEENCQNYYDASD</sequence>
<dbReference type="InterPro" id="IPR043151">
    <property type="entry name" value="BAH_sf"/>
</dbReference>
<gene>
    <name evidence="3" type="ORF">K469DRAFT_698396</name>
</gene>
<organism evidence="3 4">
    <name type="scientific">Zopfia rhizophila CBS 207.26</name>
    <dbReference type="NCBI Taxonomy" id="1314779"/>
    <lineage>
        <taxon>Eukaryota</taxon>
        <taxon>Fungi</taxon>
        <taxon>Dikarya</taxon>
        <taxon>Ascomycota</taxon>
        <taxon>Pezizomycotina</taxon>
        <taxon>Dothideomycetes</taxon>
        <taxon>Dothideomycetes incertae sedis</taxon>
        <taxon>Zopfiaceae</taxon>
        <taxon>Zopfia</taxon>
    </lineage>
</organism>
<dbReference type="InterPro" id="IPR001025">
    <property type="entry name" value="BAH_dom"/>
</dbReference>
<feature type="region of interest" description="Disordered" evidence="1">
    <location>
        <begin position="33"/>
        <end position="128"/>
    </location>
</feature>
<feature type="domain" description="BAH" evidence="2">
    <location>
        <begin position="243"/>
        <end position="333"/>
    </location>
</feature>
<evidence type="ECO:0000313" key="3">
    <source>
        <dbReference type="EMBL" id="KAF2176541.1"/>
    </source>
</evidence>
<dbReference type="Proteomes" id="UP000800200">
    <property type="component" value="Unassembled WGS sequence"/>
</dbReference>
<dbReference type="AlphaFoldDB" id="A0A6A6DAR3"/>
<evidence type="ECO:0000256" key="1">
    <source>
        <dbReference type="SAM" id="MobiDB-lite"/>
    </source>
</evidence>
<dbReference type="OrthoDB" id="10469183at2759"/>
<dbReference type="GO" id="GO:0003682">
    <property type="term" value="F:chromatin binding"/>
    <property type="evidence" value="ECO:0007669"/>
    <property type="project" value="InterPro"/>
</dbReference>
<evidence type="ECO:0000259" key="2">
    <source>
        <dbReference type="PROSITE" id="PS51038"/>
    </source>
</evidence>
<dbReference type="PROSITE" id="PS51038">
    <property type="entry name" value="BAH"/>
    <property type="match status" value="1"/>
</dbReference>
<dbReference type="Gene3D" id="2.30.30.490">
    <property type="match status" value="1"/>
</dbReference>
<protein>
    <recommendedName>
        <fullName evidence="2">BAH domain-containing protein</fullName>
    </recommendedName>
</protein>
<proteinExistence type="predicted"/>
<evidence type="ECO:0000313" key="4">
    <source>
        <dbReference type="Proteomes" id="UP000800200"/>
    </source>
</evidence>